<keyword evidence="12" id="KW-1185">Reference proteome</keyword>
<dbReference type="InterPro" id="IPR001227">
    <property type="entry name" value="Ac_transferase_dom_sf"/>
</dbReference>
<evidence type="ECO:0000259" key="10">
    <source>
        <dbReference type="PROSITE" id="PS52019"/>
    </source>
</evidence>
<dbReference type="SMART" id="SM00829">
    <property type="entry name" value="PKS_ER"/>
    <property type="match status" value="1"/>
</dbReference>
<dbReference type="InterPro" id="IPR018201">
    <property type="entry name" value="Ketoacyl_synth_AS"/>
</dbReference>
<dbReference type="Gene3D" id="3.40.366.10">
    <property type="entry name" value="Malonyl-Coenzyme A Acyl Carrier Protein, domain 2"/>
    <property type="match status" value="1"/>
</dbReference>
<name>A0ABQ0GGF8_9PEZI</name>
<keyword evidence="3" id="KW-0808">Transferase</keyword>
<dbReference type="InterPro" id="IPR006162">
    <property type="entry name" value="Ppantetheine_attach_site"/>
</dbReference>
<evidence type="ECO:0000256" key="5">
    <source>
        <dbReference type="ARBA" id="ARBA00023268"/>
    </source>
</evidence>
<feature type="compositionally biased region" description="Low complexity" evidence="7">
    <location>
        <begin position="1083"/>
        <end position="1100"/>
    </location>
</feature>
<dbReference type="Gene3D" id="3.30.70.3290">
    <property type="match status" value="1"/>
</dbReference>
<protein>
    <submittedName>
        <fullName evidence="11">Polyketide synthase</fullName>
    </submittedName>
</protein>
<proteinExistence type="predicted"/>
<dbReference type="InterPro" id="IPR020841">
    <property type="entry name" value="PKS_Beta-ketoAc_synthase_dom"/>
</dbReference>
<dbReference type="InterPro" id="IPR020807">
    <property type="entry name" value="PKS_DH"/>
</dbReference>
<dbReference type="SUPFAM" id="SSF47336">
    <property type="entry name" value="ACP-like"/>
    <property type="match status" value="1"/>
</dbReference>
<evidence type="ECO:0000256" key="2">
    <source>
        <dbReference type="ARBA" id="ARBA00022553"/>
    </source>
</evidence>
<evidence type="ECO:0000256" key="1">
    <source>
        <dbReference type="ARBA" id="ARBA00022450"/>
    </source>
</evidence>
<feature type="region of interest" description="Disordered" evidence="7">
    <location>
        <begin position="1055"/>
        <end position="1117"/>
    </location>
</feature>
<evidence type="ECO:0000259" key="9">
    <source>
        <dbReference type="PROSITE" id="PS52004"/>
    </source>
</evidence>
<dbReference type="InterPro" id="IPR016036">
    <property type="entry name" value="Malonyl_transacylase_ACP-bd"/>
</dbReference>
<dbReference type="Gene3D" id="3.90.180.10">
    <property type="entry name" value="Medium-chain alcohol dehydrogenases, catalytic domain"/>
    <property type="match status" value="1"/>
</dbReference>
<dbReference type="Gene3D" id="1.10.1200.10">
    <property type="entry name" value="ACP-like"/>
    <property type="match status" value="1"/>
</dbReference>
<dbReference type="Pfam" id="PF02801">
    <property type="entry name" value="Ketoacyl-synt_C"/>
    <property type="match status" value="1"/>
</dbReference>
<feature type="region of interest" description="C-terminal hotdog fold" evidence="6">
    <location>
        <begin position="1123"/>
        <end position="1279"/>
    </location>
</feature>
<dbReference type="CDD" id="cd05195">
    <property type="entry name" value="enoyl_red"/>
    <property type="match status" value="1"/>
</dbReference>
<dbReference type="InterPro" id="IPR014043">
    <property type="entry name" value="Acyl_transferase_dom"/>
</dbReference>
<dbReference type="InterPro" id="IPR013968">
    <property type="entry name" value="PKS_KR"/>
</dbReference>
<dbReference type="SUPFAM" id="SSF52151">
    <property type="entry name" value="FabD/lysophospholipase-like"/>
    <property type="match status" value="1"/>
</dbReference>
<dbReference type="Pfam" id="PF23297">
    <property type="entry name" value="ACP_SdgA_C"/>
    <property type="match status" value="1"/>
</dbReference>
<dbReference type="InterPro" id="IPR036736">
    <property type="entry name" value="ACP-like_sf"/>
</dbReference>
<dbReference type="SUPFAM" id="SSF51735">
    <property type="entry name" value="NAD(P)-binding Rossmann-fold domains"/>
    <property type="match status" value="2"/>
</dbReference>
<dbReference type="Pfam" id="PF21089">
    <property type="entry name" value="PKS_DH_N"/>
    <property type="match status" value="1"/>
</dbReference>
<dbReference type="InterPro" id="IPR011032">
    <property type="entry name" value="GroES-like_sf"/>
</dbReference>
<comment type="caution">
    <text evidence="6">Lacks conserved residue(s) required for the propagation of feature annotation.</text>
</comment>
<dbReference type="RefSeq" id="XP_070918563.1">
    <property type="nucleotide sequence ID" value="XM_071062462.1"/>
</dbReference>
<dbReference type="InterPro" id="IPR056501">
    <property type="entry name" value="NAD-bd_HRPKS_sdrA"/>
</dbReference>
<evidence type="ECO:0000256" key="4">
    <source>
        <dbReference type="ARBA" id="ARBA00023002"/>
    </source>
</evidence>
<dbReference type="EMBL" id="BAAFSV010000004">
    <property type="protein sequence ID" value="GAB1316832.1"/>
    <property type="molecule type" value="Genomic_DNA"/>
</dbReference>
<dbReference type="PANTHER" id="PTHR43775">
    <property type="entry name" value="FATTY ACID SYNTHASE"/>
    <property type="match status" value="1"/>
</dbReference>
<dbReference type="PROSITE" id="PS00606">
    <property type="entry name" value="KS3_1"/>
    <property type="match status" value="1"/>
</dbReference>
<dbReference type="InterPro" id="IPR016035">
    <property type="entry name" value="Acyl_Trfase/lysoPLipase"/>
</dbReference>
<dbReference type="CDD" id="cd00833">
    <property type="entry name" value="PKS"/>
    <property type="match status" value="1"/>
</dbReference>
<dbReference type="SUPFAM" id="SSF50129">
    <property type="entry name" value="GroES-like"/>
    <property type="match status" value="1"/>
</dbReference>
<feature type="compositionally biased region" description="Polar residues" evidence="7">
    <location>
        <begin position="1101"/>
        <end position="1114"/>
    </location>
</feature>
<feature type="domain" description="Carrier" evidence="8">
    <location>
        <begin position="2125"/>
        <end position="2202"/>
    </location>
</feature>
<evidence type="ECO:0000259" key="8">
    <source>
        <dbReference type="PROSITE" id="PS50075"/>
    </source>
</evidence>
<dbReference type="SMART" id="SM00822">
    <property type="entry name" value="PKS_KR"/>
    <property type="match status" value="1"/>
</dbReference>
<sequence length="2205" mass="239554">MADQQPMPIAIVGMSCRLPGDVSTPGEFYRMLCRKRSGWSTIPPERFSAKAYHHPNPDKKGCFNSQGGYFIRNDISMFDAGFFDITKKEAESMDPAQRLLLECAYEALENAGMPKESVSGEKIGVFVGGNYTEHRFGNLRDLDHIPSFDATGNQGAFLAGRLAYYFNLRGPTFTVDTACSSSMHAIHLAVQSIRAGESEQAIVGASHLINHPDIWVSMAKLRLFSDAGKTYAFDHRAKSGYARGEGAGCLILKPLARAQADNDHIFSIITHTGISHNGRTVGIVAPSPEEQEQLLRNVLAEAKIKPEEIGFFETHGTGTKKGDPIEAAAIYKAVGSHFTPRGPLYIGSAKANVGHLECASGVVSVIKTVLMLYYGFILPNADFEKVNDAIPLDRWNMRVATEQAPWPGKRKYACVNNFGFNGSNSTCVLSAAPLSRDLELGGDGGYSPLRLFVLSANDETALRSSVKKLGIWLEQHAELYQTTMPRNLAYTLCQRRSHLPWRMAVVAGMCSDVARSLNSHDASLTRAPSEAPRLAFVYTGQGAQWFAMGRELLQTHPVFFEAISRADAALRTIGSDFSILEELRRDKTSSKVGLAHISQPICSAVQLALTDLLASFGIRPSAVTGHSSGEIGAAYAAGALTFESAMAAAYYRGQAIVELKESHSNLRGSMMAVGAGADELGPILKALNKEGVPQAVVACENSPSSTTLSGDEEAIDRVAKMFQEKGVFNRKLFVDVAYHSPHMKLIAESYLADISHITAPTEMATSNVEFYSSLRAQKVSLSELGPGYWVDNLTQAVRFSTATQHLCTEHSPDILIEIGPHAALKGPIMQILKKLGPSATKTSYLPTLVRGQDATRTCLEMAGQLFMRGYPLDFFEINHHREEAEKPALVPSLYTYPWSRQKYWYESRLSQQHRLKPFARHDLLGTLADWSSELEPTWRNVIRTDDLPWLKEYQIQSQMVFPVAGFVSMVVEAAAQQASLKGLNDCEFDIKNLRVLKQLFLADTKEFEVLLNFRPSENAQGKCHEFRVSSYETSRGWLEHCTGIVAAEPASGLRHPVSSAKVEVDSRTETMKRPVSEDDDTSSDSASSASKAPSSATSDAGNSPGTPDTLNSSAPWRRKSEGLRNALARSQADIYGCLKSLSISYPRSFQTLVEVISSEAESIAWYCARDSASDMPMEYETPYTVHPSIIDAMFQIPLLDLKSLDASEDGAAYLPSAIRHLIVRSGWSNRTSQEFTAHSAIDRRTGTYMVETFLTPGSAAAFISIAGVEFKALKPTPQEPAAPRELCFKFNWKRLEEAEPSDNDGGLSKPRAAVVIVTDGDDGSRDPLVAALAREIEGYTGSTPRISPLEAIRDWSDYFLVLSELKAPLLCSITDIGLAQVQKLLTSAPGVMWVTRGATRFPTMPSANMALGLIRTARSERSAVASTLDLDPDSKLDVTAQAALIRTALALSVLSAGDDSEMEFAEECGKLIVPRIVIDEKLNLEVHRSLGPSGPYPQDFYQRGRQLCLAPNVHGAFDDLCFEDAPSLPLADDEVEIAVMASVLSQDDIASCGGGDRNRRIARSCSGTVARFGHNVRGIPVGTRICALAEGRFGTHARARLTSIAVIPASLSMESGASIPIAFPAAYHALTHVAKLRPGERVLIQLSGPVGVAAIEVARYLGASAYVLVQSDEENVAASRSGVSLDRIFDARSIYLRRQLDEATQCEGMEVVLTLSGIGTTKAWECLADFGRFVEIRTADSHPSTRAELGVNATFTSVDMASIAVARPQVMQMTLKAIMENIESGAITPLAAAMIIPVSKLHEGLQIVREGVVQPVVAVARPHDQVKALHHVSKSIFRRGGTHVIIGGTGGLGRSMAKYMVEHGARNIVLVSRSGGGKELVEQLQHETQCTDARIVVLKCDVSVESQVWRLVGDCATTLPPICGVIHAAMVLRDGLLEGMTYEDYERVIRPKVCGAWNIHKVLTAYYARLDYFIVLSSAAGVLGSRGQAAYAAANTFLDSFVQFRVRNGLPGTALDLTAVTGAGYLAENVERQEDIIRNFGNETISVAEVLALLSAAVRGVCGPQCLTGLRLHLGTDSQWPYYASDPRFVDLKAECLANAEREGIAPKQAVSPGNAFRAAKSDEEAANIAAKGVLEKLSEVLTISIQDVDVARNITSYGLDSLTAIELRNWIAKELRANLQILELLSSGTIHDLAALIVQKTRTV</sequence>
<dbReference type="InterPro" id="IPR014030">
    <property type="entry name" value="Ketoacyl_synth_N"/>
</dbReference>
<gene>
    <name evidence="11" type="ORF">MFIFM68171_07042</name>
</gene>
<organism evidence="11 12">
    <name type="scientific">Madurella fahalii</name>
    <dbReference type="NCBI Taxonomy" id="1157608"/>
    <lineage>
        <taxon>Eukaryota</taxon>
        <taxon>Fungi</taxon>
        <taxon>Dikarya</taxon>
        <taxon>Ascomycota</taxon>
        <taxon>Pezizomycotina</taxon>
        <taxon>Sordariomycetes</taxon>
        <taxon>Sordariomycetidae</taxon>
        <taxon>Sordariales</taxon>
        <taxon>Sordariales incertae sedis</taxon>
        <taxon>Madurella</taxon>
    </lineage>
</organism>
<keyword evidence="2" id="KW-0597">Phosphoprotein</keyword>
<dbReference type="InterPro" id="IPR049551">
    <property type="entry name" value="PKS_DH_C"/>
</dbReference>
<accession>A0ABQ0GGF8</accession>
<dbReference type="Proteomes" id="UP001628179">
    <property type="component" value="Unassembled WGS sequence"/>
</dbReference>
<dbReference type="InterPro" id="IPR057326">
    <property type="entry name" value="KR_dom"/>
</dbReference>
<feature type="domain" description="Ketosynthase family 3 (KS3)" evidence="9">
    <location>
        <begin position="6"/>
        <end position="431"/>
    </location>
</feature>
<dbReference type="SMART" id="SM00823">
    <property type="entry name" value="PKS_PP"/>
    <property type="match status" value="1"/>
</dbReference>
<dbReference type="InterPro" id="IPR049552">
    <property type="entry name" value="PKS_DH_N"/>
</dbReference>
<dbReference type="InterPro" id="IPR050091">
    <property type="entry name" value="PKS_NRPS_Biosynth_Enz"/>
</dbReference>
<dbReference type="Pfam" id="PF00698">
    <property type="entry name" value="Acyl_transf_1"/>
    <property type="match status" value="1"/>
</dbReference>
<dbReference type="Pfam" id="PF08659">
    <property type="entry name" value="KR"/>
    <property type="match status" value="1"/>
</dbReference>
<dbReference type="InterPro" id="IPR020843">
    <property type="entry name" value="ER"/>
</dbReference>
<dbReference type="SMART" id="SM00826">
    <property type="entry name" value="PKS_DH"/>
    <property type="match status" value="1"/>
</dbReference>
<dbReference type="SMART" id="SM00827">
    <property type="entry name" value="PKS_AT"/>
    <property type="match status" value="1"/>
</dbReference>
<dbReference type="InterPro" id="IPR009081">
    <property type="entry name" value="PP-bd_ACP"/>
</dbReference>
<dbReference type="PROSITE" id="PS52019">
    <property type="entry name" value="PKS_MFAS_DH"/>
    <property type="match status" value="1"/>
</dbReference>
<keyword evidence="1" id="KW-0596">Phosphopantetheine</keyword>
<dbReference type="Pfam" id="PF16197">
    <property type="entry name" value="KAsynt_C_assoc"/>
    <property type="match status" value="1"/>
</dbReference>
<evidence type="ECO:0000313" key="12">
    <source>
        <dbReference type="Proteomes" id="UP001628179"/>
    </source>
</evidence>
<evidence type="ECO:0000256" key="7">
    <source>
        <dbReference type="SAM" id="MobiDB-lite"/>
    </source>
</evidence>
<dbReference type="InterPro" id="IPR032821">
    <property type="entry name" value="PKS_assoc"/>
</dbReference>
<dbReference type="PROSITE" id="PS52004">
    <property type="entry name" value="KS3_2"/>
    <property type="match status" value="1"/>
</dbReference>
<evidence type="ECO:0000256" key="3">
    <source>
        <dbReference type="ARBA" id="ARBA00022679"/>
    </source>
</evidence>
<dbReference type="PROSITE" id="PS50075">
    <property type="entry name" value="CARRIER"/>
    <property type="match status" value="1"/>
</dbReference>
<feature type="domain" description="PKS/mFAS DH" evidence="10">
    <location>
        <begin position="921"/>
        <end position="1279"/>
    </location>
</feature>
<keyword evidence="5" id="KW-0511">Multifunctional enzyme</keyword>
<evidence type="ECO:0000256" key="6">
    <source>
        <dbReference type="PROSITE-ProRule" id="PRU01363"/>
    </source>
</evidence>
<evidence type="ECO:0000313" key="11">
    <source>
        <dbReference type="EMBL" id="GAB1316832.1"/>
    </source>
</evidence>
<dbReference type="SUPFAM" id="SSF53901">
    <property type="entry name" value="Thiolase-like"/>
    <property type="match status" value="1"/>
</dbReference>
<dbReference type="Gene3D" id="3.10.129.110">
    <property type="entry name" value="Polyketide synthase dehydratase"/>
    <property type="match status" value="1"/>
</dbReference>
<dbReference type="PANTHER" id="PTHR43775:SF13">
    <property type="entry name" value="POLYKETIDE SYNTHASE 1"/>
    <property type="match status" value="1"/>
</dbReference>
<dbReference type="InterPro" id="IPR020806">
    <property type="entry name" value="PKS_PP-bd"/>
</dbReference>
<comment type="caution">
    <text evidence="11">The sequence shown here is derived from an EMBL/GenBank/DDBJ whole genome shotgun (WGS) entry which is preliminary data.</text>
</comment>
<dbReference type="Pfam" id="PF23114">
    <property type="entry name" value="NAD-bd_HRPKS_sdrA"/>
    <property type="match status" value="1"/>
</dbReference>
<feature type="compositionally biased region" description="Basic and acidic residues" evidence="7">
    <location>
        <begin position="1062"/>
        <end position="1076"/>
    </location>
</feature>
<dbReference type="InterPro" id="IPR016039">
    <property type="entry name" value="Thiolase-like"/>
</dbReference>
<keyword evidence="4" id="KW-0560">Oxidoreductase</keyword>
<dbReference type="Gene3D" id="3.40.47.10">
    <property type="match status" value="1"/>
</dbReference>
<feature type="region of interest" description="N-terminal hotdog fold" evidence="6">
    <location>
        <begin position="921"/>
        <end position="1052"/>
    </location>
</feature>
<dbReference type="InterPro" id="IPR014031">
    <property type="entry name" value="Ketoacyl_synth_C"/>
</dbReference>
<dbReference type="InterPro" id="IPR036291">
    <property type="entry name" value="NAD(P)-bd_dom_sf"/>
</dbReference>
<dbReference type="InterPro" id="IPR042104">
    <property type="entry name" value="PKS_dehydratase_sf"/>
</dbReference>
<dbReference type="Pfam" id="PF14765">
    <property type="entry name" value="PS-DH"/>
    <property type="match status" value="1"/>
</dbReference>
<dbReference type="SMART" id="SM00825">
    <property type="entry name" value="PKS_KS"/>
    <property type="match status" value="1"/>
</dbReference>
<dbReference type="Pfam" id="PF00109">
    <property type="entry name" value="ketoacyl-synt"/>
    <property type="match status" value="1"/>
</dbReference>
<dbReference type="InterPro" id="IPR049900">
    <property type="entry name" value="PKS_mFAS_DH"/>
</dbReference>
<dbReference type="PROSITE" id="PS00012">
    <property type="entry name" value="PHOSPHOPANTETHEINE"/>
    <property type="match status" value="1"/>
</dbReference>
<dbReference type="SUPFAM" id="SSF55048">
    <property type="entry name" value="Probable ACP-binding domain of malonyl-CoA ACP transacylase"/>
    <property type="match status" value="1"/>
</dbReference>
<dbReference type="Gene3D" id="3.40.50.720">
    <property type="entry name" value="NAD(P)-binding Rossmann-like Domain"/>
    <property type="match status" value="3"/>
</dbReference>
<dbReference type="GeneID" id="98177785"/>
<reference evidence="11 12" key="1">
    <citation type="submission" date="2024-09" db="EMBL/GenBank/DDBJ databases">
        <title>Itraconazole resistance in Madurella fahalii resulting from another homologue of gene encoding cytochrome P450 14-alpha sterol demethylase (CYP51).</title>
        <authorList>
            <person name="Yoshioka I."/>
            <person name="Fahal A.H."/>
            <person name="Kaneko S."/>
            <person name="Yaguchi T."/>
        </authorList>
    </citation>
    <scope>NUCLEOTIDE SEQUENCE [LARGE SCALE GENOMIC DNA]</scope>
    <source>
        <strain evidence="11 12">IFM 68171</strain>
    </source>
</reference>